<comment type="caution">
    <text evidence="2">The sequence shown here is derived from an EMBL/GenBank/DDBJ whole genome shotgun (WGS) entry which is preliminary data.</text>
</comment>
<keyword evidence="3" id="KW-1185">Reference proteome</keyword>
<dbReference type="InterPro" id="IPR052917">
    <property type="entry name" value="Stress-Dev_Protein"/>
</dbReference>
<name>A0ABT3YF34_9HYPH</name>
<protein>
    <submittedName>
        <fullName evidence="2">Pyridoxamine 5'-phosphate oxidase family protein</fullName>
    </submittedName>
</protein>
<evidence type="ECO:0000259" key="1">
    <source>
        <dbReference type="Pfam" id="PF16242"/>
    </source>
</evidence>
<accession>A0ABT3YF34</accession>
<dbReference type="EMBL" id="JAOVZQ010000001">
    <property type="protein sequence ID" value="MCY0094483.1"/>
    <property type="molecule type" value="Genomic_DNA"/>
</dbReference>
<evidence type="ECO:0000313" key="2">
    <source>
        <dbReference type="EMBL" id="MCY0094483.1"/>
    </source>
</evidence>
<dbReference type="InterPro" id="IPR038725">
    <property type="entry name" value="YdaG_split_barrel_FMN-bd"/>
</dbReference>
<dbReference type="Gene3D" id="2.30.110.10">
    <property type="entry name" value="Electron Transport, Fmn-binding Protein, Chain A"/>
    <property type="match status" value="1"/>
</dbReference>
<evidence type="ECO:0000313" key="3">
    <source>
        <dbReference type="Proteomes" id="UP001081283"/>
    </source>
</evidence>
<feature type="domain" description="General stress protein FMN-binding split barrel" evidence="1">
    <location>
        <begin position="6"/>
        <end position="147"/>
    </location>
</feature>
<proteinExistence type="predicted"/>
<dbReference type="RefSeq" id="WP_267612431.1">
    <property type="nucleotide sequence ID" value="NZ_JAOVZQ010000001.1"/>
</dbReference>
<dbReference type="InterPro" id="IPR012349">
    <property type="entry name" value="Split_barrel_FMN-bd"/>
</dbReference>
<dbReference type="PANTHER" id="PTHR34818:SF1">
    <property type="entry name" value="PROTEIN BLI-3"/>
    <property type="match status" value="1"/>
</dbReference>
<dbReference type="Proteomes" id="UP001081283">
    <property type="component" value="Unassembled WGS sequence"/>
</dbReference>
<reference evidence="2" key="1">
    <citation type="submission" date="2022-10" db="EMBL/GenBank/DDBJ databases">
        <title>Hoeflea sp. J2-29, isolated from marine algae.</title>
        <authorList>
            <person name="Kristyanto S."/>
            <person name="Kim J.M."/>
            <person name="Jeon C.O."/>
        </authorList>
    </citation>
    <scope>NUCLEOTIDE SEQUENCE</scope>
    <source>
        <strain evidence="2">J2-29</strain>
    </source>
</reference>
<dbReference type="Pfam" id="PF16242">
    <property type="entry name" value="Pyrid_ox_like"/>
    <property type="match status" value="1"/>
</dbReference>
<dbReference type="SUPFAM" id="SSF50475">
    <property type="entry name" value="FMN-binding split barrel"/>
    <property type="match status" value="1"/>
</dbReference>
<sequence>MTKIDQDHVWEMMDGIRIAMFITWDGSRQSARPMAAMPRQDEHAIYFFTGANAEKDDQIEEFPIVTLAFVDQSKNDYVSITGVAKLSNDRAKIKDLWSPMMKSWWDSPEDPDLRLIKFTPEDAQAWDGPHDMVSTIKMVAAAAGLGKPDLGDSGKVTM</sequence>
<organism evidence="2 3">
    <name type="scientific">Hoeflea ulvae</name>
    <dbReference type="NCBI Taxonomy" id="2983764"/>
    <lineage>
        <taxon>Bacteria</taxon>
        <taxon>Pseudomonadati</taxon>
        <taxon>Pseudomonadota</taxon>
        <taxon>Alphaproteobacteria</taxon>
        <taxon>Hyphomicrobiales</taxon>
        <taxon>Rhizobiaceae</taxon>
        <taxon>Hoeflea</taxon>
    </lineage>
</organism>
<gene>
    <name evidence="2" type="ORF">OEG82_10665</name>
</gene>
<dbReference type="PANTHER" id="PTHR34818">
    <property type="entry name" value="PROTEIN BLI-3"/>
    <property type="match status" value="1"/>
</dbReference>